<gene>
    <name evidence="3" type="ORF">SAMN04488552_2597</name>
</gene>
<dbReference type="InterPro" id="IPR011004">
    <property type="entry name" value="Trimer_LpxA-like_sf"/>
</dbReference>
<name>A0A1H1QQA9_9FLAO</name>
<dbReference type="GO" id="GO:0016746">
    <property type="term" value="F:acyltransferase activity"/>
    <property type="evidence" value="ECO:0007669"/>
    <property type="project" value="UniProtKB-KW"/>
</dbReference>
<feature type="domain" description="PglD N-terminal" evidence="2">
    <location>
        <begin position="4"/>
        <end position="81"/>
    </location>
</feature>
<dbReference type="STRING" id="1250231.SAMN04488552_2597"/>
<proteinExistence type="predicted"/>
<evidence type="ECO:0000313" key="3">
    <source>
        <dbReference type="EMBL" id="SDS25660.1"/>
    </source>
</evidence>
<dbReference type="Pfam" id="PF17836">
    <property type="entry name" value="PglD_N"/>
    <property type="match status" value="1"/>
</dbReference>
<dbReference type="EMBL" id="LT629745">
    <property type="protein sequence ID" value="SDS25660.1"/>
    <property type="molecule type" value="Genomic_DNA"/>
</dbReference>
<evidence type="ECO:0000256" key="1">
    <source>
        <dbReference type="PIRSR" id="PIRSR620019-2"/>
    </source>
</evidence>
<evidence type="ECO:0000313" key="4">
    <source>
        <dbReference type="Proteomes" id="UP000198858"/>
    </source>
</evidence>
<dbReference type="InterPro" id="IPR020019">
    <property type="entry name" value="AcTrfase_PglD-like"/>
</dbReference>
<sequence length="219" mass="24788">MPRKLIIYGIGKFAEYVAYVFNEDSEYEVYGFCIEENLFNSENFIGKPLIKFQDMNKTYPPDEFEIFIAVGNNDVRRRILNGALQLEYNIATYVSTKCRKWDNLKVGINCFIDEGCVLQPFINIEDNCILFTTDLGHHTTICSDSLLSGSKTGGNVRVGSYSYIGLNASVKQNVNIARRNIIGMNCSIEKDTKENSVYSHKGTVKRSIDATVLGNRFLQ</sequence>
<dbReference type="Gene3D" id="2.160.10.10">
    <property type="entry name" value="Hexapeptide repeat proteins"/>
    <property type="match status" value="1"/>
</dbReference>
<reference evidence="3 4" key="1">
    <citation type="submission" date="2016-10" db="EMBL/GenBank/DDBJ databases">
        <authorList>
            <person name="Varghese N."/>
            <person name="Submissions S."/>
        </authorList>
    </citation>
    <scope>NUCLEOTIDE SEQUENCE [LARGE SCALE GENOMIC DNA]</scope>
    <source>
        <strain evidence="3 4">Mar_2010_102</strain>
    </source>
</reference>
<keyword evidence="3" id="KW-0012">Acyltransferase</keyword>
<dbReference type="Proteomes" id="UP000198858">
    <property type="component" value="Chromosome I"/>
</dbReference>
<dbReference type="AlphaFoldDB" id="A0A1H1QQA9"/>
<dbReference type="CDD" id="cd03360">
    <property type="entry name" value="LbH_AT_putative"/>
    <property type="match status" value="1"/>
</dbReference>
<organism evidence="3 4">
    <name type="scientific">Christiangramia echinicola</name>
    <dbReference type="NCBI Taxonomy" id="279359"/>
    <lineage>
        <taxon>Bacteria</taxon>
        <taxon>Pseudomonadati</taxon>
        <taxon>Bacteroidota</taxon>
        <taxon>Flavobacteriia</taxon>
        <taxon>Flavobacteriales</taxon>
        <taxon>Flavobacteriaceae</taxon>
        <taxon>Christiangramia</taxon>
    </lineage>
</organism>
<protein>
    <submittedName>
        <fullName evidence="3">Sugar O-acyltransferase, sialic acid O-acetyltransferase NeuD family</fullName>
    </submittedName>
</protein>
<dbReference type="Gene3D" id="3.40.50.20">
    <property type="match status" value="1"/>
</dbReference>
<keyword evidence="4" id="KW-1185">Reference proteome</keyword>
<keyword evidence="3" id="KW-0808">Transferase</keyword>
<evidence type="ECO:0000259" key="2">
    <source>
        <dbReference type="Pfam" id="PF17836"/>
    </source>
</evidence>
<dbReference type="RefSeq" id="WP_089663190.1">
    <property type="nucleotide sequence ID" value="NZ_LT629745.1"/>
</dbReference>
<dbReference type="SUPFAM" id="SSF51161">
    <property type="entry name" value="Trimeric LpxA-like enzymes"/>
    <property type="match status" value="1"/>
</dbReference>
<feature type="binding site" evidence="1">
    <location>
        <position position="71"/>
    </location>
    <ligand>
        <name>substrate</name>
    </ligand>
</feature>
<accession>A0A1H1QQA9</accession>
<dbReference type="InterPro" id="IPR041561">
    <property type="entry name" value="PglD_N"/>
</dbReference>